<dbReference type="InterPro" id="IPR036861">
    <property type="entry name" value="Endochitinase-like_sf"/>
</dbReference>
<keyword evidence="2" id="KW-1185">Reference proteome</keyword>
<dbReference type="OrthoDB" id="407355at2759"/>
<organism evidence="1 2">
    <name type="scientific">Owenia fusiformis</name>
    <name type="common">Polychaete worm</name>
    <dbReference type="NCBI Taxonomy" id="6347"/>
    <lineage>
        <taxon>Eukaryota</taxon>
        <taxon>Metazoa</taxon>
        <taxon>Spiralia</taxon>
        <taxon>Lophotrochozoa</taxon>
        <taxon>Annelida</taxon>
        <taxon>Polychaeta</taxon>
        <taxon>Sedentaria</taxon>
        <taxon>Canalipalpata</taxon>
        <taxon>Sabellida</taxon>
        <taxon>Oweniida</taxon>
        <taxon>Oweniidae</taxon>
        <taxon>Owenia</taxon>
    </lineage>
</organism>
<dbReference type="AlphaFoldDB" id="A0A8J1UA14"/>
<protein>
    <submittedName>
        <fullName evidence="1">Uncharacterized protein</fullName>
    </submittedName>
</protein>
<proteinExistence type="predicted"/>
<dbReference type="CDD" id="cd00035">
    <property type="entry name" value="ChtBD1"/>
    <property type="match status" value="1"/>
</dbReference>
<evidence type="ECO:0000313" key="1">
    <source>
        <dbReference type="EMBL" id="CAH1780727.1"/>
    </source>
</evidence>
<dbReference type="SUPFAM" id="SSF57016">
    <property type="entry name" value="Plant lectins/antimicrobial peptides"/>
    <property type="match status" value="1"/>
</dbReference>
<sequence length="188" mass="20835">MVKTTHLFKQMFYVCVYFGNTVEIKHSIFIKIANTEVIDNITKIVGDSTASSCALQCLLNDRICESYNLRRVEGSNVKICELIGASNGLPVPDSLSDHFYSQPESTFPTAAPLVETTSGECQLKAQNPSMVSTDGRCGPQFNNLECPIDCPILDWTFLTPCCSTVGWCGKTDTHCNGIDYRERYPPTE</sequence>
<comment type="caution">
    <text evidence="1">The sequence shown here is derived from an EMBL/GenBank/DDBJ whole genome shotgun (WGS) entry which is preliminary data.</text>
</comment>
<accession>A0A8J1UA14</accession>
<name>A0A8J1UA14_OWEFU</name>
<dbReference type="EMBL" id="CAIIXF020000004">
    <property type="protein sequence ID" value="CAH1780727.1"/>
    <property type="molecule type" value="Genomic_DNA"/>
</dbReference>
<evidence type="ECO:0000313" key="2">
    <source>
        <dbReference type="Proteomes" id="UP000749559"/>
    </source>
</evidence>
<dbReference type="Gene3D" id="3.30.60.10">
    <property type="entry name" value="Endochitinase-like"/>
    <property type="match status" value="1"/>
</dbReference>
<dbReference type="GO" id="GO:0008061">
    <property type="term" value="F:chitin binding"/>
    <property type="evidence" value="ECO:0007669"/>
    <property type="project" value="InterPro"/>
</dbReference>
<dbReference type="Proteomes" id="UP000749559">
    <property type="component" value="Unassembled WGS sequence"/>
</dbReference>
<reference evidence="1" key="1">
    <citation type="submission" date="2022-03" db="EMBL/GenBank/DDBJ databases">
        <authorList>
            <person name="Martin C."/>
        </authorList>
    </citation>
    <scope>NUCLEOTIDE SEQUENCE</scope>
</reference>
<gene>
    <name evidence="1" type="ORF">OFUS_LOCUS7381</name>
</gene>